<name>A0AAD2HVW8_9AGAR</name>
<dbReference type="AlphaFoldDB" id="A0AAD2HVW8"/>
<keyword evidence="2" id="KW-1185">Reference proteome</keyword>
<dbReference type="EMBL" id="CAVNYO010000444">
    <property type="protein sequence ID" value="CAK5281147.1"/>
    <property type="molecule type" value="Genomic_DNA"/>
</dbReference>
<accession>A0AAD2HVW8</accession>
<proteinExistence type="predicted"/>
<evidence type="ECO:0000313" key="2">
    <source>
        <dbReference type="Proteomes" id="UP001295794"/>
    </source>
</evidence>
<reference evidence="1" key="1">
    <citation type="submission" date="2023-11" db="EMBL/GenBank/DDBJ databases">
        <authorList>
            <person name="De Vega J J."/>
            <person name="De Vega J J."/>
        </authorList>
    </citation>
    <scope>NUCLEOTIDE SEQUENCE</scope>
</reference>
<comment type="caution">
    <text evidence="1">The sequence shown here is derived from an EMBL/GenBank/DDBJ whole genome shotgun (WGS) entry which is preliminary data.</text>
</comment>
<protein>
    <submittedName>
        <fullName evidence="1">Uncharacterized protein</fullName>
    </submittedName>
</protein>
<organism evidence="1 2">
    <name type="scientific">Mycena citricolor</name>
    <dbReference type="NCBI Taxonomy" id="2018698"/>
    <lineage>
        <taxon>Eukaryota</taxon>
        <taxon>Fungi</taxon>
        <taxon>Dikarya</taxon>
        <taxon>Basidiomycota</taxon>
        <taxon>Agaricomycotina</taxon>
        <taxon>Agaricomycetes</taxon>
        <taxon>Agaricomycetidae</taxon>
        <taxon>Agaricales</taxon>
        <taxon>Marasmiineae</taxon>
        <taxon>Mycenaceae</taxon>
        <taxon>Mycena</taxon>
    </lineage>
</organism>
<sequence>MQAPANRGMIISGGNRRPDVVVVNARAPNAGDAYYGCRQDSFTLCPAQPIFTHRYFRSRMDDAKKVEK</sequence>
<dbReference type="Proteomes" id="UP001295794">
    <property type="component" value="Unassembled WGS sequence"/>
</dbReference>
<evidence type="ECO:0000313" key="1">
    <source>
        <dbReference type="EMBL" id="CAK5281147.1"/>
    </source>
</evidence>
<gene>
    <name evidence="1" type="ORF">MYCIT1_LOCUS32049</name>
</gene>